<dbReference type="EMBL" id="CAJPWZ010000731">
    <property type="protein sequence ID" value="CAG2200122.1"/>
    <property type="molecule type" value="Genomic_DNA"/>
</dbReference>
<proteinExistence type="predicted"/>
<comment type="caution">
    <text evidence="1">The sequence shown here is derived from an EMBL/GenBank/DDBJ whole genome shotgun (WGS) entry which is preliminary data.</text>
</comment>
<evidence type="ECO:0000313" key="1">
    <source>
        <dbReference type="EMBL" id="CAG2200122.1"/>
    </source>
</evidence>
<keyword evidence="2" id="KW-1185">Reference proteome</keyword>
<name>A0A8S3QU45_MYTED</name>
<dbReference type="OrthoDB" id="8886319at2759"/>
<dbReference type="AlphaFoldDB" id="A0A8S3QU45"/>
<dbReference type="Proteomes" id="UP000683360">
    <property type="component" value="Unassembled WGS sequence"/>
</dbReference>
<evidence type="ECO:0000313" key="2">
    <source>
        <dbReference type="Proteomes" id="UP000683360"/>
    </source>
</evidence>
<reference evidence="1" key="1">
    <citation type="submission" date="2021-03" db="EMBL/GenBank/DDBJ databases">
        <authorList>
            <person name="Bekaert M."/>
        </authorList>
    </citation>
    <scope>NUCLEOTIDE SEQUENCE</scope>
</reference>
<sequence length="283" mass="33069">MPGQENVATEVVEEAEEMFENDHQQNIENAGQENVATEVVEEAEEIFENGSNEAESSSDYETDDEQYFYEQFEDWDGLSDEVQSNAKRFLDENYTVGELQLAFNKYSADKVDMIKSLEEKETEASELKMKLHDTRCFMGKQASVIHNYDQELRKSRECIDKMTVQYETVHDKNQQLLDANTHMLQTYMPLQRDCNLLLVKTKEKDQTIADLSKQINYQDDSIKSLTIQNKDQDKSNKSLKMENTKLQDKIVKQGEVNFDLMKDKKLLEEENKDMKVKYTDLKK</sequence>
<organism evidence="1 2">
    <name type="scientific">Mytilus edulis</name>
    <name type="common">Blue mussel</name>
    <dbReference type="NCBI Taxonomy" id="6550"/>
    <lineage>
        <taxon>Eukaryota</taxon>
        <taxon>Metazoa</taxon>
        <taxon>Spiralia</taxon>
        <taxon>Lophotrochozoa</taxon>
        <taxon>Mollusca</taxon>
        <taxon>Bivalvia</taxon>
        <taxon>Autobranchia</taxon>
        <taxon>Pteriomorphia</taxon>
        <taxon>Mytilida</taxon>
        <taxon>Mytiloidea</taxon>
        <taxon>Mytilidae</taxon>
        <taxon>Mytilinae</taxon>
        <taxon>Mytilus</taxon>
    </lineage>
</organism>
<gene>
    <name evidence="1" type="ORF">MEDL_14751</name>
</gene>
<accession>A0A8S3QU45</accession>
<protein>
    <submittedName>
        <fullName evidence="1">Uncharacterized protein</fullName>
    </submittedName>
</protein>